<evidence type="ECO:0000313" key="3">
    <source>
        <dbReference type="Proteomes" id="UP001281614"/>
    </source>
</evidence>
<feature type="compositionally biased region" description="Basic and acidic residues" evidence="1">
    <location>
        <begin position="1"/>
        <end position="10"/>
    </location>
</feature>
<feature type="compositionally biased region" description="Basic and acidic residues" evidence="1">
    <location>
        <begin position="61"/>
        <end position="103"/>
    </location>
</feature>
<name>A0AAD9Y407_COLKA</name>
<organism evidence="2 3">
    <name type="scientific">Colletotrichum kahawae</name>
    <name type="common">Coffee berry disease fungus</name>
    <dbReference type="NCBI Taxonomy" id="34407"/>
    <lineage>
        <taxon>Eukaryota</taxon>
        <taxon>Fungi</taxon>
        <taxon>Dikarya</taxon>
        <taxon>Ascomycota</taxon>
        <taxon>Pezizomycotina</taxon>
        <taxon>Sordariomycetes</taxon>
        <taxon>Hypocreomycetidae</taxon>
        <taxon>Glomerellales</taxon>
        <taxon>Glomerellaceae</taxon>
        <taxon>Colletotrichum</taxon>
        <taxon>Colletotrichum gloeosporioides species complex</taxon>
    </lineage>
</organism>
<keyword evidence="3" id="KW-1185">Reference proteome</keyword>
<comment type="caution">
    <text evidence="2">The sequence shown here is derived from an EMBL/GenBank/DDBJ whole genome shotgun (WGS) entry which is preliminary data.</text>
</comment>
<sequence>MSSRDKRTAELENFSENGEEYTDINKDSSWEVVNENSSKIEIGNLKRARSQKQNNTSKKHVSQEQRKRNPKKSKNEDRSGRRENNNSESRRGDAEELYGSREE</sequence>
<dbReference type="Proteomes" id="UP001281614">
    <property type="component" value="Unassembled WGS sequence"/>
</dbReference>
<gene>
    <name evidence="2" type="ORF">CKAH01_08016</name>
</gene>
<dbReference type="AlphaFoldDB" id="A0AAD9Y407"/>
<feature type="region of interest" description="Disordered" evidence="1">
    <location>
        <begin position="1"/>
        <end position="103"/>
    </location>
</feature>
<proteinExistence type="predicted"/>
<evidence type="ECO:0000256" key="1">
    <source>
        <dbReference type="SAM" id="MobiDB-lite"/>
    </source>
</evidence>
<accession>A0AAD9Y407</accession>
<reference evidence="2" key="1">
    <citation type="submission" date="2023-02" db="EMBL/GenBank/DDBJ databases">
        <title>Colletotrichum kahawae CIFC_Que2 genome sequencing and assembly.</title>
        <authorList>
            <person name="Baroncelli R."/>
        </authorList>
    </citation>
    <scope>NUCLEOTIDE SEQUENCE</scope>
    <source>
        <strain evidence="2">CIFC_Que2</strain>
    </source>
</reference>
<dbReference type="EMBL" id="VYYT01000456">
    <property type="protein sequence ID" value="KAK2734782.1"/>
    <property type="molecule type" value="Genomic_DNA"/>
</dbReference>
<protein>
    <submittedName>
        <fullName evidence="2">Uncharacterized protein</fullName>
    </submittedName>
</protein>
<evidence type="ECO:0000313" key="2">
    <source>
        <dbReference type="EMBL" id="KAK2734782.1"/>
    </source>
</evidence>